<dbReference type="AlphaFoldDB" id="A0A936YL30"/>
<dbReference type="InterPro" id="IPR013216">
    <property type="entry name" value="Methyltransf_11"/>
</dbReference>
<reference evidence="3" key="1">
    <citation type="submission" date="2021-01" db="EMBL/GenBank/DDBJ databases">
        <title>Rhizobium sp. strain KVB221 16S ribosomal RNA gene Genome sequencing and assembly.</title>
        <authorList>
            <person name="Kang M."/>
        </authorList>
    </citation>
    <scope>NUCLEOTIDE SEQUENCE</scope>
    <source>
        <strain evidence="3">KVB221</strain>
    </source>
</reference>
<keyword evidence="4" id="KW-1185">Reference proteome</keyword>
<dbReference type="InterPro" id="IPR050447">
    <property type="entry name" value="Erg6_SMT_methyltransf"/>
</dbReference>
<dbReference type="Gene3D" id="3.40.50.150">
    <property type="entry name" value="Vaccinia Virus protein VP39"/>
    <property type="match status" value="1"/>
</dbReference>
<dbReference type="GO" id="GO:0008757">
    <property type="term" value="F:S-adenosylmethionine-dependent methyltransferase activity"/>
    <property type="evidence" value="ECO:0007669"/>
    <property type="project" value="InterPro"/>
</dbReference>
<comment type="caution">
    <text evidence="3">The sequence shown here is derived from an EMBL/GenBank/DDBJ whole genome shotgun (WGS) entry which is preliminary data.</text>
</comment>
<dbReference type="InterPro" id="IPR029063">
    <property type="entry name" value="SAM-dependent_MTases_sf"/>
</dbReference>
<dbReference type="EMBL" id="JAEQNC010000003">
    <property type="protein sequence ID" value="MBL0371538.1"/>
    <property type="molecule type" value="Genomic_DNA"/>
</dbReference>
<name>A0A936YL30_9HYPH</name>
<dbReference type="Proteomes" id="UP000633219">
    <property type="component" value="Unassembled WGS sequence"/>
</dbReference>
<dbReference type="SUPFAM" id="SSF53335">
    <property type="entry name" value="S-adenosyl-L-methionine-dependent methyltransferases"/>
    <property type="match status" value="1"/>
</dbReference>
<gene>
    <name evidence="3" type="ORF">JJB09_05815</name>
</gene>
<dbReference type="RefSeq" id="WP_201654532.1">
    <property type="nucleotide sequence ID" value="NZ_JAEQNC010000003.1"/>
</dbReference>
<evidence type="ECO:0000259" key="2">
    <source>
        <dbReference type="Pfam" id="PF08241"/>
    </source>
</evidence>
<keyword evidence="3" id="KW-0489">Methyltransferase</keyword>
<feature type="domain" description="Methyltransferase type 11" evidence="2">
    <location>
        <begin position="69"/>
        <end position="165"/>
    </location>
</feature>
<accession>A0A936YL30</accession>
<evidence type="ECO:0000313" key="4">
    <source>
        <dbReference type="Proteomes" id="UP000633219"/>
    </source>
</evidence>
<dbReference type="GO" id="GO:0032259">
    <property type="term" value="P:methylation"/>
    <property type="evidence" value="ECO:0007669"/>
    <property type="project" value="UniProtKB-KW"/>
</dbReference>
<sequence length="275" mass="29684">MSVEEAVAHHYTHGSLENAILDALRGSGKDVDHLTPSDLAGGDEFHLGWRGATIELAGDLSFAHDAHVLDVGSGLGGPARYLVTERGCRVTGIDLTDEFVEVANALTHRCGLANRATFRQASAHALPFPDATFDGAMMIHVGMNISDKAGVFAEVRRVLKPGARFGVYDIMHVGNGEITFPVPWASSRLTSFVERPEVYRRQLADAHLSIETERDLSELAIRLGKEMRENAERDGAPPLGPQVIMGPTAGERLRNVTTALQTGVIAPIEMICRAV</sequence>
<proteinExistence type="predicted"/>
<organism evidence="3 4">
    <name type="scientific">Rhizobium setariae</name>
    <dbReference type="NCBI Taxonomy" id="2801340"/>
    <lineage>
        <taxon>Bacteria</taxon>
        <taxon>Pseudomonadati</taxon>
        <taxon>Pseudomonadota</taxon>
        <taxon>Alphaproteobacteria</taxon>
        <taxon>Hyphomicrobiales</taxon>
        <taxon>Rhizobiaceae</taxon>
        <taxon>Rhizobium/Agrobacterium group</taxon>
        <taxon>Rhizobium</taxon>
    </lineage>
</organism>
<evidence type="ECO:0000313" key="3">
    <source>
        <dbReference type="EMBL" id="MBL0371538.1"/>
    </source>
</evidence>
<dbReference type="Pfam" id="PF08241">
    <property type="entry name" value="Methyltransf_11"/>
    <property type="match status" value="1"/>
</dbReference>
<evidence type="ECO:0000256" key="1">
    <source>
        <dbReference type="ARBA" id="ARBA00022679"/>
    </source>
</evidence>
<dbReference type="CDD" id="cd02440">
    <property type="entry name" value="AdoMet_MTases"/>
    <property type="match status" value="1"/>
</dbReference>
<dbReference type="PANTHER" id="PTHR44068:SF11">
    <property type="entry name" value="GERANYL DIPHOSPHATE 2-C-METHYLTRANSFERASE"/>
    <property type="match status" value="1"/>
</dbReference>
<dbReference type="PANTHER" id="PTHR44068">
    <property type="entry name" value="ZGC:194242"/>
    <property type="match status" value="1"/>
</dbReference>
<protein>
    <submittedName>
        <fullName evidence="3">Class I SAM-dependent methyltransferase</fullName>
    </submittedName>
</protein>
<keyword evidence="1" id="KW-0808">Transferase</keyword>